<name>A0A1F8H5D8_9BACT</name>
<comment type="caution">
    <text evidence="1">The sequence shown here is derived from an EMBL/GenBank/DDBJ whole genome shotgun (WGS) entry which is preliminary data.</text>
</comment>
<evidence type="ECO:0000313" key="2">
    <source>
        <dbReference type="Proteomes" id="UP000177609"/>
    </source>
</evidence>
<evidence type="ECO:0000313" key="1">
    <source>
        <dbReference type="EMBL" id="OGN32166.1"/>
    </source>
</evidence>
<proteinExistence type="predicted"/>
<organism evidence="1 2">
    <name type="scientific">Candidatus Yanofskybacteria bacterium RIFCSPLOWO2_02_FULL_45_18</name>
    <dbReference type="NCBI Taxonomy" id="1802707"/>
    <lineage>
        <taxon>Bacteria</taxon>
        <taxon>Candidatus Yanofskyibacteriota</taxon>
    </lineage>
</organism>
<reference evidence="1 2" key="1">
    <citation type="journal article" date="2016" name="Nat. Commun.">
        <title>Thousands of microbial genomes shed light on interconnected biogeochemical processes in an aquifer system.</title>
        <authorList>
            <person name="Anantharaman K."/>
            <person name="Brown C.T."/>
            <person name="Hug L.A."/>
            <person name="Sharon I."/>
            <person name="Castelle C.J."/>
            <person name="Probst A.J."/>
            <person name="Thomas B.C."/>
            <person name="Singh A."/>
            <person name="Wilkins M.J."/>
            <person name="Karaoz U."/>
            <person name="Brodie E.L."/>
            <person name="Williams K.H."/>
            <person name="Hubbard S.S."/>
            <person name="Banfield J.F."/>
        </authorList>
    </citation>
    <scope>NUCLEOTIDE SEQUENCE [LARGE SCALE GENOMIC DNA]</scope>
</reference>
<sequence length="135" mass="15256">MPVARLSQPLEECVFFTTTYNPDTKEPFQDLLRFRNLATETLDRKAVPLGILTGTGEGAASPYSRAYLYQGTLVLLSTKQEEGTPPHPTLEFIARISESPTLGETAQHFLEELGEREPVYKNRNNYTISTDFRRS</sequence>
<dbReference type="STRING" id="1802707.A3J01_01445"/>
<dbReference type="EMBL" id="MGKV01000010">
    <property type="protein sequence ID" value="OGN32166.1"/>
    <property type="molecule type" value="Genomic_DNA"/>
</dbReference>
<accession>A0A1F8H5D8</accession>
<gene>
    <name evidence="1" type="ORF">A3J01_01445</name>
</gene>
<protein>
    <submittedName>
        <fullName evidence="1">Uncharacterized protein</fullName>
    </submittedName>
</protein>
<dbReference type="Proteomes" id="UP000177609">
    <property type="component" value="Unassembled WGS sequence"/>
</dbReference>
<dbReference type="AlphaFoldDB" id="A0A1F8H5D8"/>